<dbReference type="InterPro" id="IPR036047">
    <property type="entry name" value="F-box-like_dom_sf"/>
</dbReference>
<sequence length="118" mass="13485">MSLNQEKKENDGVVERLNLIENESPSVELEETVHDKSSTVPDVDSATFPLDICREILILLPAKSLIRLRAVCKDWRSAIDDPFFVKAHTDKQLSSKTLLSEIQLVLPLIRFILLIWMI</sequence>
<evidence type="ECO:0000313" key="2">
    <source>
        <dbReference type="EMBL" id="KAL3623310.1"/>
    </source>
</evidence>
<gene>
    <name evidence="2" type="ORF">CASFOL_032126</name>
</gene>
<proteinExistence type="predicted"/>
<keyword evidence="3" id="KW-1185">Reference proteome</keyword>
<dbReference type="Gene3D" id="1.20.1280.50">
    <property type="match status" value="1"/>
</dbReference>
<dbReference type="PROSITE" id="PS50181">
    <property type="entry name" value="FBOX"/>
    <property type="match status" value="1"/>
</dbReference>
<dbReference type="PANTHER" id="PTHR31672:SF13">
    <property type="entry name" value="F-BOX PROTEIN CPR30-LIKE"/>
    <property type="match status" value="1"/>
</dbReference>
<dbReference type="AlphaFoldDB" id="A0ABD3C0K0"/>
<dbReference type="Pfam" id="PF00646">
    <property type="entry name" value="F-box"/>
    <property type="match status" value="1"/>
</dbReference>
<dbReference type="InterPro" id="IPR001810">
    <property type="entry name" value="F-box_dom"/>
</dbReference>
<dbReference type="InterPro" id="IPR050796">
    <property type="entry name" value="SCF_F-box_component"/>
</dbReference>
<dbReference type="EMBL" id="JAVIJP010000054">
    <property type="protein sequence ID" value="KAL3623310.1"/>
    <property type="molecule type" value="Genomic_DNA"/>
</dbReference>
<evidence type="ECO:0000313" key="3">
    <source>
        <dbReference type="Proteomes" id="UP001632038"/>
    </source>
</evidence>
<dbReference type="SUPFAM" id="SSF81383">
    <property type="entry name" value="F-box domain"/>
    <property type="match status" value="1"/>
</dbReference>
<organism evidence="2 3">
    <name type="scientific">Castilleja foliolosa</name>
    <dbReference type="NCBI Taxonomy" id="1961234"/>
    <lineage>
        <taxon>Eukaryota</taxon>
        <taxon>Viridiplantae</taxon>
        <taxon>Streptophyta</taxon>
        <taxon>Embryophyta</taxon>
        <taxon>Tracheophyta</taxon>
        <taxon>Spermatophyta</taxon>
        <taxon>Magnoliopsida</taxon>
        <taxon>eudicotyledons</taxon>
        <taxon>Gunneridae</taxon>
        <taxon>Pentapetalae</taxon>
        <taxon>asterids</taxon>
        <taxon>lamiids</taxon>
        <taxon>Lamiales</taxon>
        <taxon>Orobanchaceae</taxon>
        <taxon>Pedicularideae</taxon>
        <taxon>Castillejinae</taxon>
        <taxon>Castilleja</taxon>
    </lineage>
</organism>
<evidence type="ECO:0000259" key="1">
    <source>
        <dbReference type="PROSITE" id="PS50181"/>
    </source>
</evidence>
<accession>A0ABD3C0K0</accession>
<feature type="domain" description="F-box" evidence="1">
    <location>
        <begin position="42"/>
        <end position="87"/>
    </location>
</feature>
<dbReference type="Proteomes" id="UP001632038">
    <property type="component" value="Unassembled WGS sequence"/>
</dbReference>
<dbReference type="SMART" id="SM00256">
    <property type="entry name" value="FBOX"/>
    <property type="match status" value="1"/>
</dbReference>
<dbReference type="PANTHER" id="PTHR31672">
    <property type="entry name" value="BNACNNG10540D PROTEIN"/>
    <property type="match status" value="1"/>
</dbReference>
<protein>
    <recommendedName>
        <fullName evidence="1">F-box domain-containing protein</fullName>
    </recommendedName>
</protein>
<reference evidence="3" key="1">
    <citation type="journal article" date="2024" name="IScience">
        <title>Strigolactones Initiate the Formation of Haustorium-like Structures in Castilleja.</title>
        <authorList>
            <person name="Buerger M."/>
            <person name="Peterson D."/>
            <person name="Chory J."/>
        </authorList>
    </citation>
    <scope>NUCLEOTIDE SEQUENCE [LARGE SCALE GENOMIC DNA]</scope>
</reference>
<name>A0ABD3C0K0_9LAMI</name>
<comment type="caution">
    <text evidence="2">The sequence shown here is derived from an EMBL/GenBank/DDBJ whole genome shotgun (WGS) entry which is preliminary data.</text>
</comment>